<feature type="region of interest" description="Disordered" evidence="10">
    <location>
        <begin position="55"/>
        <end position="156"/>
    </location>
</feature>
<evidence type="ECO:0000313" key="14">
    <source>
        <dbReference type="Proteomes" id="UP000237000"/>
    </source>
</evidence>
<feature type="region of interest" description="Disordered" evidence="10">
    <location>
        <begin position="1"/>
        <end position="26"/>
    </location>
</feature>
<reference evidence="14" key="1">
    <citation type="submission" date="2016-06" db="EMBL/GenBank/DDBJ databases">
        <title>Parallel loss of symbiosis genes in relatives of nitrogen-fixing non-legume Parasponia.</title>
        <authorList>
            <person name="Van Velzen R."/>
            <person name="Holmer R."/>
            <person name="Bu F."/>
            <person name="Rutten L."/>
            <person name="Van Zeijl A."/>
            <person name="Liu W."/>
            <person name="Santuari L."/>
            <person name="Cao Q."/>
            <person name="Sharma T."/>
            <person name="Shen D."/>
            <person name="Roswanjaya Y."/>
            <person name="Wardhani T."/>
            <person name="Kalhor M.S."/>
            <person name="Jansen J."/>
            <person name="Van den Hoogen J."/>
            <person name="Gungor B."/>
            <person name="Hartog M."/>
            <person name="Hontelez J."/>
            <person name="Verver J."/>
            <person name="Yang W.-C."/>
            <person name="Schijlen E."/>
            <person name="Repin R."/>
            <person name="Schilthuizen M."/>
            <person name="Schranz E."/>
            <person name="Heidstra R."/>
            <person name="Miyata K."/>
            <person name="Fedorova E."/>
            <person name="Kohlen W."/>
            <person name="Bisseling T."/>
            <person name="Smit S."/>
            <person name="Geurts R."/>
        </authorList>
    </citation>
    <scope>NUCLEOTIDE SEQUENCE [LARGE SCALE GENOMIC DNA]</scope>
    <source>
        <strain evidence="14">cv. RG33-2</strain>
    </source>
</reference>
<keyword evidence="2 11" id="KW-0812">Transmembrane</keyword>
<dbReference type="PROSITE" id="PS50089">
    <property type="entry name" value="ZF_RING_2"/>
    <property type="match status" value="1"/>
</dbReference>
<keyword evidence="13" id="KW-0418">Kinase</keyword>
<keyword evidence="7 11" id="KW-1133">Transmembrane helix</keyword>
<dbReference type="OrthoDB" id="9049620at2759"/>
<dbReference type="AlphaFoldDB" id="A0A2P5BII9"/>
<gene>
    <name evidence="13" type="ORF">TorRG33x02_319970</name>
</gene>
<dbReference type="SMART" id="SM00184">
    <property type="entry name" value="RING"/>
    <property type="match status" value="1"/>
</dbReference>
<evidence type="ECO:0000313" key="13">
    <source>
        <dbReference type="EMBL" id="PON48619.1"/>
    </source>
</evidence>
<evidence type="ECO:0000256" key="11">
    <source>
        <dbReference type="SAM" id="Phobius"/>
    </source>
</evidence>
<evidence type="ECO:0000256" key="5">
    <source>
        <dbReference type="ARBA" id="ARBA00022786"/>
    </source>
</evidence>
<dbReference type="SUPFAM" id="SSF57850">
    <property type="entry name" value="RING/U-box"/>
    <property type="match status" value="1"/>
</dbReference>
<dbReference type="GO" id="GO:0008270">
    <property type="term" value="F:zinc ion binding"/>
    <property type="evidence" value="ECO:0007669"/>
    <property type="project" value="UniProtKB-KW"/>
</dbReference>
<feature type="transmembrane region" description="Helical" evidence="11">
    <location>
        <begin position="204"/>
        <end position="231"/>
    </location>
</feature>
<comment type="subcellular location">
    <subcellularLocation>
        <location evidence="1">Membrane</location>
        <topology evidence="1">Multi-pass membrane protein</topology>
    </subcellularLocation>
</comment>
<evidence type="ECO:0000256" key="10">
    <source>
        <dbReference type="SAM" id="MobiDB-lite"/>
    </source>
</evidence>
<evidence type="ECO:0000256" key="9">
    <source>
        <dbReference type="PROSITE-ProRule" id="PRU00175"/>
    </source>
</evidence>
<organism evidence="13 14">
    <name type="scientific">Trema orientale</name>
    <name type="common">Charcoal tree</name>
    <name type="synonym">Celtis orientalis</name>
    <dbReference type="NCBI Taxonomy" id="63057"/>
    <lineage>
        <taxon>Eukaryota</taxon>
        <taxon>Viridiplantae</taxon>
        <taxon>Streptophyta</taxon>
        <taxon>Embryophyta</taxon>
        <taxon>Tracheophyta</taxon>
        <taxon>Spermatophyta</taxon>
        <taxon>Magnoliopsida</taxon>
        <taxon>eudicotyledons</taxon>
        <taxon>Gunneridae</taxon>
        <taxon>Pentapetalae</taxon>
        <taxon>rosids</taxon>
        <taxon>fabids</taxon>
        <taxon>Rosales</taxon>
        <taxon>Cannabaceae</taxon>
        <taxon>Trema</taxon>
    </lineage>
</organism>
<keyword evidence="3" id="KW-0479">Metal-binding</keyword>
<accession>A0A2P5BII9</accession>
<dbReference type="InParanoid" id="A0A2P5BII9"/>
<name>A0A2P5BII9_TREOI</name>
<evidence type="ECO:0000256" key="6">
    <source>
        <dbReference type="ARBA" id="ARBA00022833"/>
    </source>
</evidence>
<dbReference type="Gene3D" id="3.30.40.10">
    <property type="entry name" value="Zinc/RING finger domain, C3HC4 (zinc finger)"/>
    <property type="match status" value="1"/>
</dbReference>
<feature type="transmembrane region" description="Helical" evidence="11">
    <location>
        <begin position="252"/>
        <end position="273"/>
    </location>
</feature>
<dbReference type="PANTHER" id="PTHR15860:SF0">
    <property type="entry name" value="LP20373P"/>
    <property type="match status" value="1"/>
</dbReference>
<keyword evidence="5" id="KW-0833">Ubl conjugation pathway</keyword>
<feature type="compositionally biased region" description="Gly residues" evidence="10">
    <location>
        <begin position="123"/>
        <end position="140"/>
    </location>
</feature>
<dbReference type="Proteomes" id="UP000237000">
    <property type="component" value="Unassembled WGS sequence"/>
</dbReference>
<keyword evidence="6" id="KW-0862">Zinc</keyword>
<keyword evidence="4 9" id="KW-0863">Zinc-finger</keyword>
<keyword evidence="8 11" id="KW-0472">Membrane</keyword>
<dbReference type="PANTHER" id="PTHR15860">
    <property type="entry name" value="UNCHARACTERIZED RING FINGER-CONTAINING PROTEIN"/>
    <property type="match status" value="1"/>
</dbReference>
<feature type="compositionally biased region" description="Gly residues" evidence="10">
    <location>
        <begin position="85"/>
        <end position="95"/>
    </location>
</feature>
<dbReference type="InterPro" id="IPR001841">
    <property type="entry name" value="Znf_RING"/>
</dbReference>
<evidence type="ECO:0000256" key="3">
    <source>
        <dbReference type="ARBA" id="ARBA00022723"/>
    </source>
</evidence>
<dbReference type="GO" id="GO:0016020">
    <property type="term" value="C:membrane"/>
    <property type="evidence" value="ECO:0007669"/>
    <property type="project" value="UniProtKB-SubCell"/>
</dbReference>
<feature type="domain" description="RING-type" evidence="12">
    <location>
        <begin position="303"/>
        <end position="341"/>
    </location>
</feature>
<proteinExistence type="predicted"/>
<evidence type="ECO:0000256" key="2">
    <source>
        <dbReference type="ARBA" id="ARBA00022692"/>
    </source>
</evidence>
<keyword evidence="13" id="KW-0808">Transferase</keyword>
<dbReference type="InterPro" id="IPR044235">
    <property type="entry name" value="RNFT1/2"/>
</dbReference>
<protein>
    <submittedName>
        <fullName evidence="13">Cdk-activating kinase assembly factor</fullName>
    </submittedName>
</protein>
<dbReference type="EMBL" id="JXTC01000514">
    <property type="protein sequence ID" value="PON48619.1"/>
    <property type="molecule type" value="Genomic_DNA"/>
</dbReference>
<dbReference type="CDD" id="cd16532">
    <property type="entry name" value="RING-HC_RNFT1-like"/>
    <property type="match status" value="1"/>
</dbReference>
<sequence length="364" mass="39034">MEASGNASEPYRANTGGGAGSTSPRRGVGVLQQLPALNLFQSPLSFVLEYSGVVPGRSAHRGRDDRAVNAGAAVPDSQPPARPCAGGGTSGGGGVDPAEVSIRIIGGGEQEEGEDRSVSSRVGEGGGGEGGGGGVDGDGGSLRMAAALDDDDQPSSARIAEASGRAPLVSPSSAVSVPGVPSLQDDSSYQSYDIQQIAKWIEQILPFSILLLVVFIRQHLLGFFVTLWISAVMFKSNDIIRRQTALKGERKTYILVGIFIAFMLHVVGIYWWFQNDDLLYPLVMLPPKEIPPFWHVNAVGDLCAICQEKMHAPILLRCKHIFCEDCVSEWFERERTCPLCRALVKSQDLRTFGDGSTNLLFQLF</sequence>
<evidence type="ECO:0000256" key="4">
    <source>
        <dbReference type="ARBA" id="ARBA00022771"/>
    </source>
</evidence>
<evidence type="ECO:0000256" key="1">
    <source>
        <dbReference type="ARBA" id="ARBA00004141"/>
    </source>
</evidence>
<dbReference type="GO" id="GO:1904294">
    <property type="term" value="P:positive regulation of ERAD pathway"/>
    <property type="evidence" value="ECO:0007669"/>
    <property type="project" value="InterPro"/>
</dbReference>
<evidence type="ECO:0000259" key="12">
    <source>
        <dbReference type="PROSITE" id="PS50089"/>
    </source>
</evidence>
<comment type="caution">
    <text evidence="13">The sequence shown here is derived from an EMBL/GenBank/DDBJ whole genome shotgun (WGS) entry which is preliminary data.</text>
</comment>
<dbReference type="GO" id="GO:0061630">
    <property type="term" value="F:ubiquitin protein ligase activity"/>
    <property type="evidence" value="ECO:0007669"/>
    <property type="project" value="InterPro"/>
</dbReference>
<dbReference type="Pfam" id="PF13639">
    <property type="entry name" value="zf-RING_2"/>
    <property type="match status" value="1"/>
</dbReference>
<keyword evidence="14" id="KW-1185">Reference proteome</keyword>
<evidence type="ECO:0000256" key="8">
    <source>
        <dbReference type="ARBA" id="ARBA00023136"/>
    </source>
</evidence>
<evidence type="ECO:0000256" key="7">
    <source>
        <dbReference type="ARBA" id="ARBA00022989"/>
    </source>
</evidence>
<dbReference type="InterPro" id="IPR017907">
    <property type="entry name" value="Znf_RING_CS"/>
</dbReference>
<dbReference type="PROSITE" id="PS00518">
    <property type="entry name" value="ZF_RING_1"/>
    <property type="match status" value="1"/>
</dbReference>
<dbReference type="InterPro" id="IPR013083">
    <property type="entry name" value="Znf_RING/FYVE/PHD"/>
</dbReference>
<dbReference type="GO" id="GO:0016301">
    <property type="term" value="F:kinase activity"/>
    <property type="evidence" value="ECO:0007669"/>
    <property type="project" value="UniProtKB-KW"/>
</dbReference>